<keyword evidence="11" id="KW-1185">Reference proteome</keyword>
<dbReference type="InterPro" id="IPR020846">
    <property type="entry name" value="MFS_dom"/>
</dbReference>
<evidence type="ECO:0000256" key="2">
    <source>
        <dbReference type="ARBA" id="ARBA00006236"/>
    </source>
</evidence>
<dbReference type="PROSITE" id="PS50850">
    <property type="entry name" value="MFS"/>
    <property type="match status" value="1"/>
</dbReference>
<keyword evidence="4" id="KW-1003">Cell membrane</keyword>
<comment type="similarity">
    <text evidence="2">Belongs to the major facilitator superfamily. Bcr/CmlA family.</text>
</comment>
<feature type="transmembrane region" description="Helical" evidence="8">
    <location>
        <begin position="346"/>
        <end position="363"/>
    </location>
</feature>
<proteinExistence type="inferred from homology"/>
<accession>A0ABN3DET6</accession>
<protein>
    <submittedName>
        <fullName evidence="10">Multidrug effflux MFS transporter</fullName>
    </submittedName>
</protein>
<organism evidence="10 11">
    <name type="scientific">Herbiconiux moechotypicola</name>
    <dbReference type="NCBI Taxonomy" id="637393"/>
    <lineage>
        <taxon>Bacteria</taxon>
        <taxon>Bacillati</taxon>
        <taxon>Actinomycetota</taxon>
        <taxon>Actinomycetes</taxon>
        <taxon>Micrococcales</taxon>
        <taxon>Microbacteriaceae</taxon>
        <taxon>Herbiconiux</taxon>
    </lineage>
</organism>
<dbReference type="NCBIfam" id="TIGR00710">
    <property type="entry name" value="efflux_Bcr_CflA"/>
    <property type="match status" value="1"/>
</dbReference>
<feature type="transmembrane region" description="Helical" evidence="8">
    <location>
        <begin position="176"/>
        <end position="194"/>
    </location>
</feature>
<dbReference type="Pfam" id="PF07690">
    <property type="entry name" value="MFS_1"/>
    <property type="match status" value="1"/>
</dbReference>
<feature type="transmembrane region" description="Helical" evidence="8">
    <location>
        <begin position="85"/>
        <end position="104"/>
    </location>
</feature>
<keyword evidence="5 8" id="KW-0812">Transmembrane</keyword>
<reference evidence="10 11" key="1">
    <citation type="journal article" date="2019" name="Int. J. Syst. Evol. Microbiol.">
        <title>The Global Catalogue of Microorganisms (GCM) 10K type strain sequencing project: providing services to taxonomists for standard genome sequencing and annotation.</title>
        <authorList>
            <consortium name="The Broad Institute Genomics Platform"/>
            <consortium name="The Broad Institute Genome Sequencing Center for Infectious Disease"/>
            <person name="Wu L."/>
            <person name="Ma J."/>
        </authorList>
    </citation>
    <scope>NUCLEOTIDE SEQUENCE [LARGE SCALE GENOMIC DNA]</scope>
    <source>
        <strain evidence="10 11">JCM 16117</strain>
    </source>
</reference>
<keyword evidence="3" id="KW-0813">Transport</keyword>
<evidence type="ECO:0000256" key="1">
    <source>
        <dbReference type="ARBA" id="ARBA00004651"/>
    </source>
</evidence>
<keyword evidence="6 8" id="KW-1133">Transmembrane helix</keyword>
<comment type="subcellular location">
    <subcellularLocation>
        <location evidence="1">Cell membrane</location>
        <topology evidence="1">Multi-pass membrane protein</topology>
    </subcellularLocation>
</comment>
<dbReference type="PANTHER" id="PTHR23502:SF132">
    <property type="entry name" value="POLYAMINE TRANSPORTER 2-RELATED"/>
    <property type="match status" value="1"/>
</dbReference>
<feature type="transmembrane region" description="Helical" evidence="8">
    <location>
        <begin position="369"/>
        <end position="395"/>
    </location>
</feature>
<dbReference type="Gene3D" id="1.20.1720.10">
    <property type="entry name" value="Multidrug resistance protein D"/>
    <property type="match status" value="1"/>
</dbReference>
<feature type="transmembrane region" description="Helical" evidence="8">
    <location>
        <begin position="147"/>
        <end position="170"/>
    </location>
</feature>
<comment type="caution">
    <text evidence="10">The sequence shown here is derived from an EMBL/GenBank/DDBJ whole genome shotgun (WGS) entry which is preliminary data.</text>
</comment>
<evidence type="ECO:0000256" key="5">
    <source>
        <dbReference type="ARBA" id="ARBA00022692"/>
    </source>
</evidence>
<evidence type="ECO:0000313" key="10">
    <source>
        <dbReference type="EMBL" id="GAA2229261.1"/>
    </source>
</evidence>
<dbReference type="InterPro" id="IPR036259">
    <property type="entry name" value="MFS_trans_sf"/>
</dbReference>
<sequence length="400" mass="40027">MTVGGSGVGATSSARLARILVVLALLTAAAPLSVDIYTPSLPLLRSELGGSESLTQASVTACLLGVAVGQSIWGPLSDRSGRRSVVLVGVAGWTLTSVLSAFAVDAVMLLVVRGLAGLCGAAGIVVARSIVRDLSPDAPSLASRIGVLSLVTAVAPVVAPVTGAVIALAWGWRADFVVLAAFGAVVTLAFASMVPETLPPARRSPATSLLGGLSVAARDRRLRWIAVGLAAHSFGFYAYVASAAFVVEGEFGQPPWVFAVVFATNAVAMLAANLVFRRLVRTRHPSWPLGAGLALAAVSGAAMAVAAVSQAPQPVLWGTSLAFAAATGFVLPGAHSWGQLAPVPSGAASALVGSAQFFGGALGSPVTGLLGAGAANLGVVIAISSSLALFAWLAARPESL</sequence>
<gene>
    <name evidence="10" type="ORF">GCM10009851_12340</name>
</gene>
<dbReference type="Proteomes" id="UP001500929">
    <property type="component" value="Unassembled WGS sequence"/>
</dbReference>
<evidence type="ECO:0000256" key="8">
    <source>
        <dbReference type="SAM" id="Phobius"/>
    </source>
</evidence>
<feature type="transmembrane region" description="Helical" evidence="8">
    <location>
        <begin position="315"/>
        <end position="334"/>
    </location>
</feature>
<evidence type="ECO:0000256" key="4">
    <source>
        <dbReference type="ARBA" id="ARBA00022475"/>
    </source>
</evidence>
<feature type="transmembrane region" description="Helical" evidence="8">
    <location>
        <begin position="110"/>
        <end position="127"/>
    </location>
</feature>
<dbReference type="SUPFAM" id="SSF103473">
    <property type="entry name" value="MFS general substrate transporter"/>
    <property type="match status" value="1"/>
</dbReference>
<feature type="transmembrane region" description="Helical" evidence="8">
    <location>
        <begin position="256"/>
        <end position="276"/>
    </location>
</feature>
<feature type="transmembrane region" description="Helical" evidence="8">
    <location>
        <begin position="288"/>
        <end position="309"/>
    </location>
</feature>
<evidence type="ECO:0000313" key="11">
    <source>
        <dbReference type="Proteomes" id="UP001500929"/>
    </source>
</evidence>
<evidence type="ECO:0000256" key="3">
    <source>
        <dbReference type="ARBA" id="ARBA00022448"/>
    </source>
</evidence>
<dbReference type="EMBL" id="BAAAQY010000003">
    <property type="protein sequence ID" value="GAA2229261.1"/>
    <property type="molecule type" value="Genomic_DNA"/>
</dbReference>
<feature type="transmembrane region" description="Helical" evidence="8">
    <location>
        <begin position="16"/>
        <end position="34"/>
    </location>
</feature>
<name>A0ABN3DET6_9MICO</name>
<evidence type="ECO:0000256" key="6">
    <source>
        <dbReference type="ARBA" id="ARBA00022989"/>
    </source>
</evidence>
<feature type="transmembrane region" description="Helical" evidence="8">
    <location>
        <begin position="224"/>
        <end position="244"/>
    </location>
</feature>
<dbReference type="PANTHER" id="PTHR23502">
    <property type="entry name" value="MAJOR FACILITATOR SUPERFAMILY"/>
    <property type="match status" value="1"/>
</dbReference>
<feature type="domain" description="Major facilitator superfamily (MFS) profile" evidence="9">
    <location>
        <begin position="19"/>
        <end position="400"/>
    </location>
</feature>
<evidence type="ECO:0000259" key="9">
    <source>
        <dbReference type="PROSITE" id="PS50850"/>
    </source>
</evidence>
<keyword evidence="7 8" id="KW-0472">Membrane</keyword>
<feature type="transmembrane region" description="Helical" evidence="8">
    <location>
        <begin position="54"/>
        <end position="73"/>
    </location>
</feature>
<evidence type="ECO:0000256" key="7">
    <source>
        <dbReference type="ARBA" id="ARBA00023136"/>
    </source>
</evidence>
<dbReference type="InterPro" id="IPR011701">
    <property type="entry name" value="MFS"/>
</dbReference>
<dbReference type="InterPro" id="IPR004812">
    <property type="entry name" value="Efflux_drug-R_Bcr/CmlA"/>
</dbReference>